<dbReference type="PANTHER" id="PTHR24148">
    <property type="entry name" value="ANKYRIN REPEAT DOMAIN-CONTAINING PROTEIN 39 HOMOLOG-RELATED"/>
    <property type="match status" value="1"/>
</dbReference>
<dbReference type="Proteomes" id="UP000799324">
    <property type="component" value="Unassembled WGS sequence"/>
</dbReference>
<dbReference type="InterPro" id="IPR052895">
    <property type="entry name" value="HetReg/Transcr_Mod"/>
</dbReference>
<dbReference type="AlphaFoldDB" id="A0A6A6TSN2"/>
<gene>
    <name evidence="2" type="ORF">K491DRAFT_753307</name>
</gene>
<sequence length="709" mass="80765">MSITNIPTRTYRYTPLSTKDHTRILELEPAEAEDAPLCCRLREVNVETENYMYEALSYTWGEPIFSHELMVEDEMMKITSSLAGALRRFRSKDRTRSIWADAVCINQQDNEEKSVQIPMMSKIYRSAHRVLVWLGNPVREDAVLDRLSVLAKRLFIDRQTSSRTLTDACLALLKLLYLPWFTRRWIVQEVAQNPDVMLYHGVSELPWPRLFTIVRSLTAKSAELKTSRQVISVMAMHDLWKLWGFGDRNGPCGMIWLLEKFDHFKCADDRDRIYALVGLADDVGNTPSDEWQQSNKMLSIKADYTLTTFEVYTQFAMTVINEKHKILWLLRQASSRYRSEGFPGWLPNWSMPLARRPVVDNLDMSVSSTVSILLGGRAIYMPSILLHYSKVKIADPLRISHYRKHTTPEWESGPEGVKLVETFADVDVSPVCVKWRSKAFPPSPCSPSEVTHWFQDTFDSICQRVLEVGAAATLDSKNHPTWLIRTLNDFIRALLPSEILDEFYQNGEELEYNRLVEKLGYRANKPIMSKWGPEYNPLDESSEQGFERGTKIGIASSDSLAQALISLLERSSSGSKSVTTCLPVLFVNLLSVVMRGRRVIICDEDRVSGAYHPDGHIGIATSTIREQDRVISPCHPGRAGLDLPGPIRCACPCRKYFMVRERKDSILSDLEQRVSSQTLYYEFVGDGFFEKGPFGTYKKGGVSCSVSLT</sequence>
<organism evidence="2 3">
    <name type="scientific">Lophiostoma macrostomum CBS 122681</name>
    <dbReference type="NCBI Taxonomy" id="1314788"/>
    <lineage>
        <taxon>Eukaryota</taxon>
        <taxon>Fungi</taxon>
        <taxon>Dikarya</taxon>
        <taxon>Ascomycota</taxon>
        <taxon>Pezizomycotina</taxon>
        <taxon>Dothideomycetes</taxon>
        <taxon>Pleosporomycetidae</taxon>
        <taxon>Pleosporales</taxon>
        <taxon>Lophiostomataceae</taxon>
        <taxon>Lophiostoma</taxon>
    </lineage>
</organism>
<keyword evidence="3" id="KW-1185">Reference proteome</keyword>
<protein>
    <submittedName>
        <fullName evidence="2">HET-domain-containing protein</fullName>
    </submittedName>
</protein>
<evidence type="ECO:0000259" key="1">
    <source>
        <dbReference type="Pfam" id="PF06985"/>
    </source>
</evidence>
<dbReference type="EMBL" id="MU004290">
    <property type="protein sequence ID" value="KAF2662177.1"/>
    <property type="molecule type" value="Genomic_DNA"/>
</dbReference>
<dbReference type="Pfam" id="PF06985">
    <property type="entry name" value="HET"/>
    <property type="match status" value="1"/>
</dbReference>
<reference evidence="2" key="1">
    <citation type="journal article" date="2020" name="Stud. Mycol.">
        <title>101 Dothideomycetes genomes: a test case for predicting lifestyles and emergence of pathogens.</title>
        <authorList>
            <person name="Haridas S."/>
            <person name="Albert R."/>
            <person name="Binder M."/>
            <person name="Bloem J."/>
            <person name="Labutti K."/>
            <person name="Salamov A."/>
            <person name="Andreopoulos B."/>
            <person name="Baker S."/>
            <person name="Barry K."/>
            <person name="Bills G."/>
            <person name="Bluhm B."/>
            <person name="Cannon C."/>
            <person name="Castanera R."/>
            <person name="Culley D."/>
            <person name="Daum C."/>
            <person name="Ezra D."/>
            <person name="Gonzalez J."/>
            <person name="Henrissat B."/>
            <person name="Kuo A."/>
            <person name="Liang C."/>
            <person name="Lipzen A."/>
            <person name="Lutzoni F."/>
            <person name="Magnuson J."/>
            <person name="Mondo S."/>
            <person name="Nolan M."/>
            <person name="Ohm R."/>
            <person name="Pangilinan J."/>
            <person name="Park H.-J."/>
            <person name="Ramirez L."/>
            <person name="Alfaro M."/>
            <person name="Sun H."/>
            <person name="Tritt A."/>
            <person name="Yoshinaga Y."/>
            <person name="Zwiers L.-H."/>
            <person name="Turgeon B."/>
            <person name="Goodwin S."/>
            <person name="Spatafora J."/>
            <person name="Crous P."/>
            <person name="Grigoriev I."/>
        </authorList>
    </citation>
    <scope>NUCLEOTIDE SEQUENCE</scope>
    <source>
        <strain evidence="2">CBS 122681</strain>
    </source>
</reference>
<dbReference type="OrthoDB" id="2157530at2759"/>
<name>A0A6A6TSN2_9PLEO</name>
<evidence type="ECO:0000313" key="3">
    <source>
        <dbReference type="Proteomes" id="UP000799324"/>
    </source>
</evidence>
<feature type="domain" description="Heterokaryon incompatibility" evidence="1">
    <location>
        <begin position="53"/>
        <end position="189"/>
    </location>
</feature>
<evidence type="ECO:0000313" key="2">
    <source>
        <dbReference type="EMBL" id="KAF2662177.1"/>
    </source>
</evidence>
<proteinExistence type="predicted"/>
<dbReference type="PANTHER" id="PTHR24148:SF64">
    <property type="entry name" value="HETEROKARYON INCOMPATIBILITY DOMAIN-CONTAINING PROTEIN"/>
    <property type="match status" value="1"/>
</dbReference>
<dbReference type="InterPro" id="IPR010730">
    <property type="entry name" value="HET"/>
</dbReference>
<accession>A0A6A6TSN2</accession>